<dbReference type="EMBL" id="AP012158">
    <property type="protein sequence ID" value="BAK18244.1"/>
    <property type="molecule type" value="Genomic_DNA"/>
</dbReference>
<dbReference type="HOGENOM" id="CLU_1427139_0_0_9"/>
<feature type="coiled-coil region" evidence="1">
    <location>
        <begin position="140"/>
        <end position="181"/>
    </location>
</feature>
<keyword evidence="2" id="KW-0614">Plasmid</keyword>
<geneLocation type="plasmid" evidence="2 3">
    <name>pSSIL1</name>
</geneLocation>
<keyword evidence="3" id="KW-1185">Reference proteome</keyword>
<name>F2FAV0_SOLSS</name>
<keyword evidence="1" id="KW-0175">Coiled coil</keyword>
<evidence type="ECO:0000313" key="2">
    <source>
        <dbReference type="EMBL" id="BAK18244.1"/>
    </source>
</evidence>
<dbReference type="Proteomes" id="UP000006691">
    <property type="component" value="Plasmid pSSIL1"/>
</dbReference>
<evidence type="ECO:0000313" key="3">
    <source>
        <dbReference type="Proteomes" id="UP000006691"/>
    </source>
</evidence>
<dbReference type="SUPFAM" id="SSF46955">
    <property type="entry name" value="Putative DNA-binding domain"/>
    <property type="match status" value="1"/>
</dbReference>
<accession>F2FAV0</accession>
<proteinExistence type="predicted"/>
<sequence>MIDQLMSPKQAADFLSVKANALKKYALLLEKNGYNVSRNELNYRMYSGQDIAMIRAMLILNRLKSVQLEDAASIVTSSDTNIADILAMDDTHSDVHNDGQADVLPVTQSQVPTVPTHVAELITSLQSELQARDALHTEFMAAIEDKLAEQTTMIQQLSEKNESLLAKLEEMERRQESDNRKSFWTKLFGK</sequence>
<dbReference type="RefSeq" id="WP_014829543.1">
    <property type="nucleotide sequence ID" value="NC_018069.1"/>
</dbReference>
<reference evidence="2 3" key="1">
    <citation type="journal article" date="2012" name="J. Biosci. Bioeng.">
        <title>Complete genome sequence and characterization of the N-acylhomoserine lactone-degrading gene of the potato leaf-associated Solibacillus silvestris.</title>
        <authorList>
            <person name="Morohoshi T."/>
            <person name="Tominaga Y."/>
            <person name="Someya N."/>
            <person name="Ikeda T."/>
        </authorList>
    </citation>
    <scope>NUCLEOTIDE SEQUENCE [LARGE SCALE GENOMIC DNA]</scope>
    <source>
        <strain evidence="2 3">StLB046</strain>
        <plasmid evidence="3">pSSIL1</plasmid>
    </source>
</reference>
<dbReference type="Gene3D" id="1.10.1660.10">
    <property type="match status" value="1"/>
</dbReference>
<dbReference type="InterPro" id="IPR009061">
    <property type="entry name" value="DNA-bd_dom_put_sf"/>
</dbReference>
<dbReference type="PATRIC" id="fig|1002809.3.peg.3869"/>
<evidence type="ECO:0000256" key="1">
    <source>
        <dbReference type="SAM" id="Coils"/>
    </source>
</evidence>
<gene>
    <name evidence="2" type="ORF">SSIL_3821</name>
</gene>
<dbReference type="AlphaFoldDB" id="F2FAV0"/>
<organism evidence="2 3">
    <name type="scientific">Solibacillus silvestris (strain StLB046)</name>
    <name type="common">Bacillus silvestris</name>
    <dbReference type="NCBI Taxonomy" id="1002809"/>
    <lineage>
        <taxon>Bacteria</taxon>
        <taxon>Bacillati</taxon>
        <taxon>Bacillota</taxon>
        <taxon>Bacilli</taxon>
        <taxon>Bacillales</taxon>
        <taxon>Caryophanaceae</taxon>
        <taxon>Solibacillus</taxon>
    </lineage>
</organism>
<protein>
    <submittedName>
        <fullName evidence="2">Predicted transcriptional regulator</fullName>
    </submittedName>
</protein>
<dbReference type="KEGG" id="siv:SSIL_3821"/>